<protein>
    <recommendedName>
        <fullName evidence="1">MoaB/Mog domain-containing protein</fullName>
    </recommendedName>
</protein>
<evidence type="ECO:0000313" key="3">
    <source>
        <dbReference type="Proteomes" id="UP000253551"/>
    </source>
</evidence>
<dbReference type="Pfam" id="PF00994">
    <property type="entry name" value="MoCF_biosynth"/>
    <property type="match status" value="1"/>
</dbReference>
<dbReference type="PANTHER" id="PTHR13939">
    <property type="entry name" value="NICOTINAMIDE-NUCLEOTIDE AMIDOHYDROLASE PNCC"/>
    <property type="match status" value="1"/>
</dbReference>
<dbReference type="STRING" id="4846.A0A367KJX5"/>
<evidence type="ECO:0000313" key="2">
    <source>
        <dbReference type="EMBL" id="RCI02534.1"/>
    </source>
</evidence>
<sequence>MTDVNLSACCIIGDEILSGKTQDTNSHYLAKTLFDIGIELKTIHVVGDTVEAITKSVKELSCTHDYVFTSGGIGPTHDDITYAAIASAFNLELRLDQPTLDYIQSQLIKRNQPLSPHHARMATFPFPATLLRETKIPVVIVQDNVYILPGIPRLFQFLVDTLRPKLTTGRSFYRYQITTSQPEVMIADTLTQFQTKHPDVKIGSYPVWPDQHVLITVTSHDKSTTEHVGQALTQAIRAKL</sequence>
<dbReference type="Proteomes" id="UP000253551">
    <property type="component" value="Unassembled WGS sequence"/>
</dbReference>
<evidence type="ECO:0000259" key="1">
    <source>
        <dbReference type="SMART" id="SM00852"/>
    </source>
</evidence>
<dbReference type="InterPro" id="IPR036425">
    <property type="entry name" value="MoaB/Mog-like_dom_sf"/>
</dbReference>
<keyword evidence="3" id="KW-1185">Reference proteome</keyword>
<gene>
    <name evidence="2" type="ORF">CU098_006296</name>
</gene>
<reference evidence="2 3" key="1">
    <citation type="journal article" date="2018" name="G3 (Bethesda)">
        <title>Phylogenetic and Phylogenomic Definition of Rhizopus Species.</title>
        <authorList>
            <person name="Gryganskyi A.P."/>
            <person name="Golan J."/>
            <person name="Dolatabadi S."/>
            <person name="Mondo S."/>
            <person name="Robb S."/>
            <person name="Idnurm A."/>
            <person name="Muszewska A."/>
            <person name="Steczkiewicz K."/>
            <person name="Masonjones S."/>
            <person name="Liao H.L."/>
            <person name="Gajdeczka M.T."/>
            <person name="Anike F."/>
            <person name="Vuek A."/>
            <person name="Anishchenko I.M."/>
            <person name="Voigt K."/>
            <person name="de Hoog G.S."/>
            <person name="Smith M.E."/>
            <person name="Heitman J."/>
            <person name="Vilgalys R."/>
            <person name="Stajich J.E."/>
        </authorList>
    </citation>
    <scope>NUCLEOTIDE SEQUENCE [LARGE SCALE GENOMIC DNA]</scope>
    <source>
        <strain evidence="2 3">LSU 92-RS-03</strain>
    </source>
</reference>
<dbReference type="SUPFAM" id="SSF53218">
    <property type="entry name" value="Molybdenum cofactor biosynthesis proteins"/>
    <property type="match status" value="1"/>
</dbReference>
<dbReference type="InterPro" id="IPR001453">
    <property type="entry name" value="MoaB/Mog_dom"/>
</dbReference>
<dbReference type="CDD" id="cd00885">
    <property type="entry name" value="cinA"/>
    <property type="match status" value="1"/>
</dbReference>
<proteinExistence type="predicted"/>
<dbReference type="EMBL" id="PJQM01001355">
    <property type="protein sequence ID" value="RCI02534.1"/>
    <property type="molecule type" value="Genomic_DNA"/>
</dbReference>
<accession>A0A367KJX5</accession>
<dbReference type="Pfam" id="PF24102">
    <property type="entry name" value="FLAD1_M"/>
    <property type="match status" value="1"/>
</dbReference>
<dbReference type="InterPro" id="IPR050101">
    <property type="entry name" value="CinA"/>
</dbReference>
<dbReference type="PANTHER" id="PTHR13939:SF0">
    <property type="entry name" value="NMN AMIDOHYDROLASE-LIKE PROTEIN YFAY"/>
    <property type="match status" value="1"/>
</dbReference>
<organism evidence="2 3">
    <name type="scientific">Rhizopus stolonifer</name>
    <name type="common">Rhizopus nigricans</name>
    <dbReference type="NCBI Taxonomy" id="4846"/>
    <lineage>
        <taxon>Eukaryota</taxon>
        <taxon>Fungi</taxon>
        <taxon>Fungi incertae sedis</taxon>
        <taxon>Mucoromycota</taxon>
        <taxon>Mucoromycotina</taxon>
        <taxon>Mucoromycetes</taxon>
        <taxon>Mucorales</taxon>
        <taxon>Mucorineae</taxon>
        <taxon>Rhizopodaceae</taxon>
        <taxon>Rhizopus</taxon>
    </lineage>
</organism>
<dbReference type="AlphaFoldDB" id="A0A367KJX5"/>
<feature type="domain" description="MoaB/Mog" evidence="1">
    <location>
        <begin position="8"/>
        <end position="169"/>
    </location>
</feature>
<dbReference type="SMART" id="SM00852">
    <property type="entry name" value="MoCF_biosynth"/>
    <property type="match status" value="1"/>
</dbReference>
<dbReference type="OrthoDB" id="448496at2759"/>
<dbReference type="Gene3D" id="3.40.980.10">
    <property type="entry name" value="MoaB/Mog-like domain"/>
    <property type="match status" value="1"/>
</dbReference>
<dbReference type="InterPro" id="IPR056596">
    <property type="entry name" value="FLAD1_M"/>
</dbReference>
<comment type="caution">
    <text evidence="2">The sequence shown here is derived from an EMBL/GenBank/DDBJ whole genome shotgun (WGS) entry which is preliminary data.</text>
</comment>
<name>A0A367KJX5_RHIST</name>